<evidence type="ECO:0000313" key="2">
    <source>
        <dbReference type="Proteomes" id="UP001153148"/>
    </source>
</evidence>
<comment type="caution">
    <text evidence="1">The sequence shown here is derived from an EMBL/GenBank/DDBJ whole genome shotgun (WGS) entry which is preliminary data.</text>
</comment>
<feature type="non-terminal residue" evidence="1">
    <location>
        <position position="32"/>
    </location>
</feature>
<gene>
    <name evidence="1" type="ORF">TPAB3V08_LOCUS7469</name>
</gene>
<dbReference type="EMBL" id="CAJPIN010012601">
    <property type="protein sequence ID" value="CAG2060513.1"/>
    <property type="molecule type" value="Genomic_DNA"/>
</dbReference>
<proteinExistence type="predicted"/>
<sequence length="32" mass="3483">MGTPGRVKLLVFATLMITVVPTLPQESDAKLR</sequence>
<dbReference type="Proteomes" id="UP001153148">
    <property type="component" value="Unassembled WGS sequence"/>
</dbReference>
<name>A0ABN7P259_TIMPD</name>
<organism evidence="1 2">
    <name type="scientific">Timema podura</name>
    <name type="common">Walking stick</name>
    <dbReference type="NCBI Taxonomy" id="61482"/>
    <lineage>
        <taxon>Eukaryota</taxon>
        <taxon>Metazoa</taxon>
        <taxon>Ecdysozoa</taxon>
        <taxon>Arthropoda</taxon>
        <taxon>Hexapoda</taxon>
        <taxon>Insecta</taxon>
        <taxon>Pterygota</taxon>
        <taxon>Neoptera</taxon>
        <taxon>Polyneoptera</taxon>
        <taxon>Phasmatodea</taxon>
        <taxon>Timematodea</taxon>
        <taxon>Timematoidea</taxon>
        <taxon>Timematidae</taxon>
        <taxon>Timema</taxon>
    </lineage>
</organism>
<evidence type="ECO:0000313" key="1">
    <source>
        <dbReference type="EMBL" id="CAG2060513.1"/>
    </source>
</evidence>
<keyword evidence="2" id="KW-1185">Reference proteome</keyword>
<protein>
    <submittedName>
        <fullName evidence="1">Uncharacterized protein</fullName>
    </submittedName>
</protein>
<reference evidence="1" key="1">
    <citation type="submission" date="2021-03" db="EMBL/GenBank/DDBJ databases">
        <authorList>
            <person name="Tran Van P."/>
        </authorList>
    </citation>
    <scope>NUCLEOTIDE SEQUENCE</scope>
</reference>
<accession>A0ABN7P259</accession>